<dbReference type="Proteomes" id="UP001189429">
    <property type="component" value="Unassembled WGS sequence"/>
</dbReference>
<feature type="compositionally biased region" description="Basic and acidic residues" evidence="1">
    <location>
        <begin position="374"/>
        <end position="383"/>
    </location>
</feature>
<keyword evidence="4" id="KW-1185">Reference proteome</keyword>
<keyword evidence="2" id="KW-0472">Membrane</keyword>
<name>A0ABN9XDT1_9DINO</name>
<evidence type="ECO:0000256" key="2">
    <source>
        <dbReference type="SAM" id="Phobius"/>
    </source>
</evidence>
<keyword evidence="2" id="KW-1133">Transmembrane helix</keyword>
<dbReference type="EMBL" id="CAUYUJ010020381">
    <property type="protein sequence ID" value="CAK0897770.1"/>
    <property type="molecule type" value="Genomic_DNA"/>
</dbReference>
<feature type="transmembrane region" description="Helical" evidence="2">
    <location>
        <begin position="549"/>
        <end position="571"/>
    </location>
</feature>
<accession>A0ABN9XDT1</accession>
<sequence length="596" mass="64617">MKADKSSNGEVYFAQTKENIVVVRPGFSVGEAVSFELTSVAHPAFKIMPPTSSDSKQFLDTMKKWVPEKAWKAFFEEDRSLGLNRLTLPAVMEFIPRVRGTEIRSLLDLRTPDSVCELKHKDEGGCLCKGISEPGSESPEQESCQACLDEQEEELYSEKDACVPEAAVKCWPQLLSGSYPESVCRLAALDTFVLGQDQLADLPNSTRTWGSQDVLLDGNGRVLLVGLAYNRDRLPYKGVGVPSKNMDDIRAFVRGHKAPGEATPLSYTETRGKLLAMILSPALGDPALPERLAGCDLSWGDVSERLRRPPGTSLEDVWRRCSEGIMSELDFLASFSTKRLRDAIGDFPDRCRLDPGAIPAADCVRKEQFFEYLEDRDGRKADEPEAPPAQRTSAPTPAPAPSTPAPTPGPPEAPAGAPSRAPVVVDLVVHGIRYEAFDEHLTAQCAKAVQDVLSREAAPLVEGAEIEVSIERASSEEEVDVEATIPLSAIPEDRDSRDIKGKLERESLQVDGRILVKLLAVPAAREAAPNGIKVTLKRVTLAEGPGSGWSWPNVVLAAAVVCVLAAAAVWLRQRHHAVQAGERGSLVEMSRAGASA</sequence>
<gene>
    <name evidence="3" type="ORF">PCOR1329_LOCUS75843</name>
</gene>
<organism evidence="3 4">
    <name type="scientific">Prorocentrum cordatum</name>
    <dbReference type="NCBI Taxonomy" id="2364126"/>
    <lineage>
        <taxon>Eukaryota</taxon>
        <taxon>Sar</taxon>
        <taxon>Alveolata</taxon>
        <taxon>Dinophyceae</taxon>
        <taxon>Prorocentrales</taxon>
        <taxon>Prorocentraceae</taxon>
        <taxon>Prorocentrum</taxon>
    </lineage>
</organism>
<reference evidence="3" key="1">
    <citation type="submission" date="2023-10" db="EMBL/GenBank/DDBJ databases">
        <authorList>
            <person name="Chen Y."/>
            <person name="Shah S."/>
            <person name="Dougan E. K."/>
            <person name="Thang M."/>
            <person name="Chan C."/>
        </authorList>
    </citation>
    <scope>NUCLEOTIDE SEQUENCE [LARGE SCALE GENOMIC DNA]</scope>
</reference>
<evidence type="ECO:0000313" key="3">
    <source>
        <dbReference type="EMBL" id="CAK0897770.1"/>
    </source>
</evidence>
<keyword evidence="2" id="KW-0812">Transmembrane</keyword>
<evidence type="ECO:0000256" key="1">
    <source>
        <dbReference type="SAM" id="MobiDB-lite"/>
    </source>
</evidence>
<feature type="region of interest" description="Disordered" evidence="1">
    <location>
        <begin position="374"/>
        <end position="418"/>
    </location>
</feature>
<proteinExistence type="predicted"/>
<protein>
    <submittedName>
        <fullName evidence="3">Uncharacterized protein</fullName>
    </submittedName>
</protein>
<evidence type="ECO:0000313" key="4">
    <source>
        <dbReference type="Proteomes" id="UP001189429"/>
    </source>
</evidence>
<feature type="compositionally biased region" description="Pro residues" evidence="1">
    <location>
        <begin position="396"/>
        <end position="413"/>
    </location>
</feature>
<comment type="caution">
    <text evidence="3">The sequence shown here is derived from an EMBL/GenBank/DDBJ whole genome shotgun (WGS) entry which is preliminary data.</text>
</comment>